<keyword evidence="6" id="KW-0464">Manganese</keyword>
<dbReference type="GO" id="GO:0046872">
    <property type="term" value="F:metal ion binding"/>
    <property type="evidence" value="ECO:0007669"/>
    <property type="project" value="UniProtKB-KW"/>
</dbReference>
<keyword evidence="9" id="KW-0129">CBS domain</keyword>
<dbReference type="Pfam" id="PF01368">
    <property type="entry name" value="DHH"/>
    <property type="match status" value="2"/>
</dbReference>
<sequence length="547" mass="61765">METVYVTGHRNPDMDSVCSAWCYAALKNRIDPDHSYLPVRCGAMNAQTRYVFEKLGIEPPLLVKDVYPKVADVAKRDVITLDVMDPVYTAIKELDERTLSMIPVFQNMHEFKGIVSLHEISGFLISDNLHTRPVYRFLTDNFKRVLPGYFYRIGEEREISAPIMIGAMPYEISVQRIRELGDVKPILIVGLRNELINYAVENDFPAIVLTGLDEDKPVSVDFSSYRGSVFVSHIDTAETVRLLRLSAPLKDIINSDPVSVQSDENYETAKARLVNSDYRGLPVFEGKQFSGIVTRRCFIGKPRRSIILVDHNEISQSVPGAEEARILEVVDHHRLGFERTREPISMKIEPVGSTCTIVFHEYLFHGVEIDRTTATLLLGGILADTVMLKSPTTTEAERRAVEELGKLAEVDWKSWGQDLFSHSASIKNRQARDVVESDFKEYFEGGVHFGIGQAEVVTLEDVPEVKDELLAVIGTVRMKKSLDWVLLLISDVMKGESILLSSGFEAGEKKLIYKKTQDNEFYLPGILSRKKQVLPEILRVVEELELA</sequence>
<dbReference type="Gene3D" id="3.10.310.20">
    <property type="entry name" value="DHHA2 domain"/>
    <property type="match status" value="1"/>
</dbReference>
<accession>A0A1Y1RZF5</accession>
<dbReference type="RefSeq" id="WP_083049305.1">
    <property type="nucleotide sequence ID" value="NZ_MWQY01000006.1"/>
</dbReference>
<dbReference type="AlphaFoldDB" id="A0A1Y1RZF5"/>
<evidence type="ECO:0000313" key="11">
    <source>
        <dbReference type="EMBL" id="ORC36206.1"/>
    </source>
</evidence>
<dbReference type="PROSITE" id="PS51371">
    <property type="entry name" value="CBS"/>
    <property type="match status" value="1"/>
</dbReference>
<dbReference type="InterPro" id="IPR028979">
    <property type="entry name" value="Ser_kin/Pase_Hpr-like_N_sf"/>
</dbReference>
<evidence type="ECO:0000256" key="8">
    <source>
        <dbReference type="ARBA" id="ARBA00047820"/>
    </source>
</evidence>
<comment type="catalytic activity">
    <reaction evidence="8">
        <text>diphosphate + H2O = 2 phosphate + H(+)</text>
        <dbReference type="Rhea" id="RHEA:24576"/>
        <dbReference type="ChEBI" id="CHEBI:15377"/>
        <dbReference type="ChEBI" id="CHEBI:15378"/>
        <dbReference type="ChEBI" id="CHEBI:33019"/>
        <dbReference type="ChEBI" id="CHEBI:43474"/>
        <dbReference type="EC" id="3.6.1.1"/>
    </reaction>
</comment>
<evidence type="ECO:0000259" key="10">
    <source>
        <dbReference type="PROSITE" id="PS51371"/>
    </source>
</evidence>
<dbReference type="PANTHER" id="PTHR12112:SF22">
    <property type="entry name" value="MANGANESE-DEPENDENT INORGANIC PYROPHOSPHATASE-RELATED"/>
    <property type="match status" value="1"/>
</dbReference>
<name>A0A1Y1RZF5_9SPIO</name>
<evidence type="ECO:0000256" key="3">
    <source>
        <dbReference type="ARBA" id="ARBA00012146"/>
    </source>
</evidence>
<dbReference type="InterPro" id="IPR046342">
    <property type="entry name" value="CBS_dom_sf"/>
</dbReference>
<evidence type="ECO:0000256" key="1">
    <source>
        <dbReference type="ARBA" id="ARBA00001936"/>
    </source>
</evidence>
<gene>
    <name evidence="11" type="ORF">B4O97_06340</name>
</gene>
<dbReference type="EMBL" id="MWQY01000006">
    <property type="protein sequence ID" value="ORC36206.1"/>
    <property type="molecule type" value="Genomic_DNA"/>
</dbReference>
<organism evidence="11 12">
    <name type="scientific">Marispirochaeta aestuarii</name>
    <dbReference type="NCBI Taxonomy" id="1963862"/>
    <lineage>
        <taxon>Bacteria</taxon>
        <taxon>Pseudomonadati</taxon>
        <taxon>Spirochaetota</taxon>
        <taxon>Spirochaetia</taxon>
        <taxon>Spirochaetales</taxon>
        <taxon>Spirochaetaceae</taxon>
        <taxon>Marispirochaeta</taxon>
    </lineage>
</organism>
<feature type="domain" description="CBS" evidence="10">
    <location>
        <begin position="74"/>
        <end position="134"/>
    </location>
</feature>
<dbReference type="InterPro" id="IPR038763">
    <property type="entry name" value="DHH_sf"/>
</dbReference>
<dbReference type="GO" id="GO:0005737">
    <property type="term" value="C:cytoplasm"/>
    <property type="evidence" value="ECO:0007669"/>
    <property type="project" value="InterPro"/>
</dbReference>
<dbReference type="GO" id="GO:0004427">
    <property type="term" value="F:inorganic diphosphate phosphatase activity"/>
    <property type="evidence" value="ECO:0007669"/>
    <property type="project" value="UniProtKB-EC"/>
</dbReference>
<dbReference type="Gene3D" id="3.10.580.10">
    <property type="entry name" value="CBS-domain"/>
    <property type="match status" value="1"/>
</dbReference>
<keyword evidence="12" id="KW-1185">Reference proteome</keyword>
<dbReference type="InterPro" id="IPR001667">
    <property type="entry name" value="DDH_dom"/>
</dbReference>
<proteinExistence type="predicted"/>
<comment type="cofactor">
    <cofactor evidence="1">
        <name>Mn(2+)</name>
        <dbReference type="ChEBI" id="CHEBI:29035"/>
    </cofactor>
</comment>
<evidence type="ECO:0000256" key="4">
    <source>
        <dbReference type="ARBA" id="ARBA00022723"/>
    </source>
</evidence>
<evidence type="ECO:0000313" key="12">
    <source>
        <dbReference type="Proteomes" id="UP000192343"/>
    </source>
</evidence>
<keyword evidence="5" id="KW-0378">Hydrolase</keyword>
<dbReference type="OrthoDB" id="9766150at2"/>
<evidence type="ECO:0000256" key="2">
    <source>
        <dbReference type="ARBA" id="ARBA00011643"/>
    </source>
</evidence>
<dbReference type="InterPro" id="IPR004097">
    <property type="entry name" value="DHHA2"/>
</dbReference>
<dbReference type="Gene3D" id="3.90.1640.10">
    <property type="entry name" value="inorganic pyrophosphatase (n-terminal core)"/>
    <property type="match status" value="1"/>
</dbReference>
<evidence type="ECO:0000256" key="9">
    <source>
        <dbReference type="PROSITE-ProRule" id="PRU00703"/>
    </source>
</evidence>
<evidence type="ECO:0000256" key="6">
    <source>
        <dbReference type="ARBA" id="ARBA00023211"/>
    </source>
</evidence>
<dbReference type="Gene3D" id="3.40.1390.20">
    <property type="entry name" value="HprK N-terminal domain-like"/>
    <property type="match status" value="1"/>
</dbReference>
<dbReference type="SMART" id="SM01131">
    <property type="entry name" value="DHHA2"/>
    <property type="match status" value="1"/>
</dbReference>
<reference evidence="11 12" key="1">
    <citation type="submission" date="2017-03" db="EMBL/GenBank/DDBJ databases">
        <title>Draft Genome sequence of Marispirochaeta sp. strain JC444.</title>
        <authorList>
            <person name="Shivani Y."/>
            <person name="Subhash Y."/>
            <person name="Sasikala C."/>
            <person name="Ramana C."/>
        </authorList>
    </citation>
    <scope>NUCLEOTIDE SEQUENCE [LARGE SCALE GENOMIC DNA]</scope>
    <source>
        <strain evidence="11 12">JC444</strain>
    </source>
</reference>
<evidence type="ECO:0000256" key="5">
    <source>
        <dbReference type="ARBA" id="ARBA00022801"/>
    </source>
</evidence>
<comment type="caution">
    <text evidence="11">The sequence shown here is derived from an EMBL/GenBank/DDBJ whole genome shotgun (WGS) entry which is preliminary data.</text>
</comment>
<dbReference type="SMART" id="SM00116">
    <property type="entry name" value="CBS"/>
    <property type="match status" value="2"/>
</dbReference>
<dbReference type="InterPro" id="IPR038222">
    <property type="entry name" value="DHHA2_dom_sf"/>
</dbReference>
<dbReference type="PANTHER" id="PTHR12112">
    <property type="entry name" value="BNIP - RELATED"/>
    <property type="match status" value="1"/>
</dbReference>
<protein>
    <recommendedName>
        <fullName evidence="3">inorganic diphosphatase</fullName>
        <ecNumber evidence="3">3.6.1.1</ecNumber>
    </recommendedName>
    <alternativeName>
        <fullName evidence="7">Pyrophosphate phospho-hydrolase</fullName>
    </alternativeName>
</protein>
<dbReference type="SUPFAM" id="SSF54631">
    <property type="entry name" value="CBS-domain pair"/>
    <property type="match status" value="1"/>
</dbReference>
<dbReference type="Pfam" id="PF02833">
    <property type="entry name" value="DHHA2"/>
    <property type="match status" value="1"/>
</dbReference>
<dbReference type="SUPFAM" id="SSF64182">
    <property type="entry name" value="DHH phosphoesterases"/>
    <property type="match status" value="1"/>
</dbReference>
<dbReference type="EC" id="3.6.1.1" evidence="3"/>
<dbReference type="NCBIfam" id="NF011443">
    <property type="entry name" value="PRK14869.1-5"/>
    <property type="match status" value="1"/>
</dbReference>
<comment type="subunit">
    <text evidence="2">Homohexamer.</text>
</comment>
<dbReference type="InterPro" id="IPR000644">
    <property type="entry name" value="CBS_dom"/>
</dbReference>
<evidence type="ECO:0000256" key="7">
    <source>
        <dbReference type="ARBA" id="ARBA00032535"/>
    </source>
</evidence>
<dbReference type="STRING" id="1963862.B4O97_06340"/>
<keyword evidence="4" id="KW-0479">Metal-binding</keyword>
<dbReference type="Proteomes" id="UP000192343">
    <property type="component" value="Unassembled WGS sequence"/>
</dbReference>